<dbReference type="STRING" id="52670.A0A2I4AXD3"/>
<reference evidence="3" key="1">
    <citation type="submission" date="2025-08" db="UniProtKB">
        <authorList>
            <consortium name="RefSeq"/>
        </authorList>
    </citation>
    <scope>IDENTIFICATION</scope>
</reference>
<evidence type="ECO:0000313" key="3">
    <source>
        <dbReference type="RefSeq" id="XP_013860158.1"/>
    </source>
</evidence>
<dbReference type="AlphaFoldDB" id="A0A2I4AXD3"/>
<feature type="compositionally biased region" description="Basic residues" evidence="1">
    <location>
        <begin position="219"/>
        <end position="229"/>
    </location>
</feature>
<dbReference type="Proteomes" id="UP000192220">
    <property type="component" value="Unplaced"/>
</dbReference>
<keyword evidence="2" id="KW-1185">Reference proteome</keyword>
<sequence length="247" mass="26296">MPYHAETLQPPPPPSHHQHHPTSPFFSIPPPIPQPPPPPALQRLSPPPAHPGVPSAVMVGGILVPLDPALSFPPSMKPEPDRGGMGPRGSKAAPPPLMSSSLLGEPRPRPRPGTVKEPFVPRHTPPLHRPGTPGVPPPLLGRVKESLILPLPSPSPTSPTTPSSPAGGDAPIKPRPSSPPAQPHKASHPIPLLNLPAPRPPILPNPPPQRPLPQDRLHRGGFRRGKRPGPRFTGGPFQKRPFLPPRY</sequence>
<feature type="region of interest" description="Disordered" evidence="1">
    <location>
        <begin position="1"/>
        <end position="247"/>
    </location>
</feature>
<evidence type="ECO:0000256" key="1">
    <source>
        <dbReference type="SAM" id="MobiDB-lite"/>
    </source>
</evidence>
<name>A0A2I4AXD3_AUSLI</name>
<feature type="compositionally biased region" description="Pro residues" evidence="1">
    <location>
        <begin position="123"/>
        <end position="139"/>
    </location>
</feature>
<evidence type="ECO:0000313" key="2">
    <source>
        <dbReference type="Proteomes" id="UP000192220"/>
    </source>
</evidence>
<feature type="compositionally biased region" description="Pro residues" evidence="1">
    <location>
        <begin position="173"/>
        <end position="182"/>
    </location>
</feature>
<dbReference type="RefSeq" id="XP_013860158.1">
    <property type="nucleotide sequence ID" value="XM_014004704.1"/>
</dbReference>
<dbReference type="GeneID" id="106515084"/>
<proteinExistence type="predicted"/>
<organism evidence="2 3">
    <name type="scientific">Austrofundulus limnaeus</name>
    <name type="common">Annual killifish</name>
    <dbReference type="NCBI Taxonomy" id="52670"/>
    <lineage>
        <taxon>Eukaryota</taxon>
        <taxon>Metazoa</taxon>
        <taxon>Chordata</taxon>
        <taxon>Craniata</taxon>
        <taxon>Vertebrata</taxon>
        <taxon>Euteleostomi</taxon>
        <taxon>Actinopterygii</taxon>
        <taxon>Neopterygii</taxon>
        <taxon>Teleostei</taxon>
        <taxon>Neoteleostei</taxon>
        <taxon>Acanthomorphata</taxon>
        <taxon>Ovalentaria</taxon>
        <taxon>Atherinomorphae</taxon>
        <taxon>Cyprinodontiformes</taxon>
        <taxon>Rivulidae</taxon>
        <taxon>Austrofundulus</taxon>
    </lineage>
</organism>
<dbReference type="KEGG" id="alim:106515084"/>
<accession>A0A2I4AXD3</accession>
<protein>
    <submittedName>
        <fullName evidence="3">Formin-like protein 14</fullName>
    </submittedName>
</protein>
<feature type="compositionally biased region" description="Pro residues" evidence="1">
    <location>
        <begin position="197"/>
        <end position="211"/>
    </location>
</feature>
<feature type="compositionally biased region" description="Pro residues" evidence="1">
    <location>
        <begin position="27"/>
        <end position="51"/>
    </location>
</feature>
<dbReference type="InParanoid" id="A0A2I4AXD3"/>
<gene>
    <name evidence="3" type="primary">LOC106515084</name>
</gene>